<dbReference type="InterPro" id="IPR051404">
    <property type="entry name" value="TA_system_antitoxin"/>
</dbReference>
<dbReference type="EMBL" id="SAYK01000003">
    <property type="protein sequence ID" value="TXJ61450.1"/>
    <property type="molecule type" value="Genomic_DNA"/>
</dbReference>
<feature type="domain" description="HicB-like antitoxin of toxin-antitoxin system" evidence="1">
    <location>
        <begin position="16"/>
        <end position="120"/>
    </location>
</feature>
<evidence type="ECO:0000313" key="3">
    <source>
        <dbReference type="EMBL" id="TXJ61450.1"/>
    </source>
</evidence>
<dbReference type="PANTHER" id="PTHR34504">
    <property type="entry name" value="ANTITOXIN HICB"/>
    <property type="match status" value="1"/>
</dbReference>
<dbReference type="RefSeq" id="WP_147560097.1">
    <property type="nucleotide sequence ID" value="NZ_SAYB01000007.1"/>
</dbReference>
<proteinExistence type="predicted"/>
<comment type="caution">
    <text evidence="2">The sequence shown here is derived from an EMBL/GenBank/DDBJ whole genome shotgun (WGS) entry which is preliminary data.</text>
</comment>
<evidence type="ECO:0000313" key="2">
    <source>
        <dbReference type="EMBL" id="TXJ35382.1"/>
    </source>
</evidence>
<protein>
    <submittedName>
        <fullName evidence="2">HicB family protein</fullName>
    </submittedName>
</protein>
<dbReference type="EMBL" id="SAYB01000007">
    <property type="protein sequence ID" value="TXJ35382.1"/>
    <property type="molecule type" value="Genomic_DNA"/>
</dbReference>
<dbReference type="PANTHER" id="PTHR34504:SF2">
    <property type="entry name" value="UPF0150 PROTEIN SSL0259"/>
    <property type="match status" value="1"/>
</dbReference>
<dbReference type="Proteomes" id="UP000322814">
    <property type="component" value="Unassembled WGS sequence"/>
</dbReference>
<evidence type="ECO:0000313" key="5">
    <source>
        <dbReference type="Proteomes" id="UP000322814"/>
    </source>
</evidence>
<dbReference type="SUPFAM" id="SSF143100">
    <property type="entry name" value="TTHA1013/TTHA0281-like"/>
    <property type="match status" value="1"/>
</dbReference>
<reference evidence="4 5" key="1">
    <citation type="journal article" date="1992" name="Lakartidningen">
        <title>[Penicillin V and not amoxicillin is the first choice preparation in acute otitis].</title>
        <authorList>
            <person name="Kamme C."/>
            <person name="Lundgren K."/>
            <person name="Prellner K."/>
        </authorList>
    </citation>
    <scope>NUCLEOTIDE SEQUENCE [LARGE SCALE GENOMIC DNA]</scope>
    <source>
        <strain evidence="3 4">PC2022III</strain>
        <strain evidence="2 5">PC4580III</strain>
    </source>
</reference>
<sequence>MKKSSRIYAYIADLSKSKTGYNILFYDLPGCVGAGKTLEETIKNGKIALQMHIEGMMEDKEKVPEPSTLEKIIKENEYTETEIRILIEANVITENKKRIDITLDENLINMMDVVSNNRSELISLATREYIKNNYMKMK</sequence>
<dbReference type="GeneID" id="61066521"/>
<dbReference type="AlphaFoldDB" id="A0A5C8EFD4"/>
<name>A0A5C8EFD4_9SPIR</name>
<evidence type="ECO:0000313" key="4">
    <source>
        <dbReference type="Proteomes" id="UP000322188"/>
    </source>
</evidence>
<accession>A0A5C8EFD4</accession>
<gene>
    <name evidence="3" type="ORF">EPJ74_04285</name>
    <name evidence="2" type="ORF">EPJ78_10715</name>
</gene>
<reference evidence="2" key="2">
    <citation type="submission" date="2019-01" db="EMBL/GenBank/DDBJ databases">
        <authorList>
            <person name="Thorell K."/>
        </authorList>
    </citation>
    <scope>NUCLEOTIDE SEQUENCE</scope>
    <source>
        <strain evidence="3">PC2022III</strain>
        <strain evidence="2">PC4580III</strain>
    </source>
</reference>
<dbReference type="Gene3D" id="3.30.160.250">
    <property type="match status" value="1"/>
</dbReference>
<organism evidence="2 5">
    <name type="scientific">Brachyspira aalborgi</name>
    <dbReference type="NCBI Taxonomy" id="29522"/>
    <lineage>
        <taxon>Bacteria</taxon>
        <taxon>Pseudomonadati</taxon>
        <taxon>Spirochaetota</taxon>
        <taxon>Spirochaetia</taxon>
        <taxon>Brachyspirales</taxon>
        <taxon>Brachyspiraceae</taxon>
        <taxon>Brachyspira</taxon>
    </lineage>
</organism>
<dbReference type="Pfam" id="PF15919">
    <property type="entry name" value="HicB_lk_antitox"/>
    <property type="match status" value="1"/>
</dbReference>
<dbReference type="Proteomes" id="UP000322188">
    <property type="component" value="Unassembled WGS sequence"/>
</dbReference>
<dbReference type="InterPro" id="IPR031807">
    <property type="entry name" value="HicB-like"/>
</dbReference>
<dbReference type="InterPro" id="IPR035069">
    <property type="entry name" value="TTHA1013/TTHA0281-like"/>
</dbReference>
<evidence type="ECO:0000259" key="1">
    <source>
        <dbReference type="Pfam" id="PF15919"/>
    </source>
</evidence>